<dbReference type="GO" id="GO:0016740">
    <property type="term" value="F:transferase activity"/>
    <property type="evidence" value="ECO:0007669"/>
    <property type="project" value="UniProtKB-KW"/>
</dbReference>
<dbReference type="Pfam" id="PF00303">
    <property type="entry name" value="Thymidylat_synt"/>
    <property type="match status" value="1"/>
</dbReference>
<dbReference type="Proteomes" id="UP000033999">
    <property type="component" value="Unassembled WGS sequence"/>
</dbReference>
<evidence type="ECO:0000259" key="2">
    <source>
        <dbReference type="Pfam" id="PF00303"/>
    </source>
</evidence>
<keyword evidence="1" id="KW-0808">Transferase</keyword>
<dbReference type="Gene3D" id="3.30.572.10">
    <property type="entry name" value="Thymidylate synthase/dCMP hydroxymethylase domain"/>
    <property type="match status" value="1"/>
</dbReference>
<dbReference type="SUPFAM" id="SSF55831">
    <property type="entry name" value="Thymidylate synthase/dCMP hydroxymethylase"/>
    <property type="match status" value="1"/>
</dbReference>
<name>A0A0G1QD40_9BACT</name>
<feature type="domain" description="Thymidylate synthase/dCMP hydroxymethylase" evidence="2">
    <location>
        <begin position="54"/>
        <end position="228"/>
    </location>
</feature>
<evidence type="ECO:0000313" key="4">
    <source>
        <dbReference type="Proteomes" id="UP000033999"/>
    </source>
</evidence>
<evidence type="ECO:0000256" key="1">
    <source>
        <dbReference type="ARBA" id="ARBA00022679"/>
    </source>
</evidence>
<dbReference type="AlphaFoldDB" id="A0A0G1QD40"/>
<proteinExistence type="predicted"/>
<organism evidence="3 4">
    <name type="scientific">Candidatus Magasanikbacteria bacterium GW2011_GWA2_45_39</name>
    <dbReference type="NCBI Taxonomy" id="1619041"/>
    <lineage>
        <taxon>Bacteria</taxon>
        <taxon>Candidatus Magasanikiibacteriota</taxon>
    </lineage>
</organism>
<dbReference type="InterPro" id="IPR023451">
    <property type="entry name" value="Thymidate_synth/dCMP_Mease_dom"/>
</dbReference>
<reference evidence="3 4" key="1">
    <citation type="journal article" date="2015" name="Nature">
        <title>rRNA introns, odd ribosomes, and small enigmatic genomes across a large radiation of phyla.</title>
        <authorList>
            <person name="Brown C.T."/>
            <person name="Hug L.A."/>
            <person name="Thomas B.C."/>
            <person name="Sharon I."/>
            <person name="Castelle C.J."/>
            <person name="Singh A."/>
            <person name="Wilkins M.J."/>
            <person name="Williams K.H."/>
            <person name="Banfield J.F."/>
        </authorList>
    </citation>
    <scope>NUCLEOTIDE SEQUENCE [LARGE SCALE GENOMIC DNA]</scope>
</reference>
<sequence length="330" mass="37820">MIHHYGAERISELINLTAVIYDENPDPPDIPDWLPFTKTDVKKYVAGFLSSSRGDEAYTYGERLKSFPLEKYDQKLLEDLRHCEGALGARGNLEDIRQTFARAISDKTLNQQKIIVEKLKSFPENKGAIAVLWEPIIDNFGLREIWRTPCLVLVQAVIRDKKLFLTAYFRSNDMFGSWPLNCFGLRAFQKETAALIDKSIKLGPLTTISHSAHIYENNWQLAEKIVHDHWSDVSCEWDPRGNLTFEVEADFIIIKHLSPDGIFLDEYRQNGQEEKAAKRLCFRLESAGLFSTIGNAMYAARQIERAETAIKLGLPFISDEPLDFKKKYAK</sequence>
<dbReference type="InterPro" id="IPR036926">
    <property type="entry name" value="Thymidate_synth/dCMP_Mease_sf"/>
</dbReference>
<accession>A0A0G1QD40</accession>
<evidence type="ECO:0000313" key="3">
    <source>
        <dbReference type="EMBL" id="KKU06575.1"/>
    </source>
</evidence>
<dbReference type="EMBL" id="LCKX01000028">
    <property type="protein sequence ID" value="KKU06575.1"/>
    <property type="molecule type" value="Genomic_DNA"/>
</dbReference>
<comment type="caution">
    <text evidence="3">The sequence shown here is derived from an EMBL/GenBank/DDBJ whole genome shotgun (WGS) entry which is preliminary data.</text>
</comment>
<gene>
    <name evidence="3" type="ORF">UX10_C0028G0003</name>
</gene>
<protein>
    <recommendedName>
        <fullName evidence="2">Thymidylate synthase/dCMP hydroxymethylase domain-containing protein</fullName>
    </recommendedName>
</protein>